<evidence type="ECO:0000256" key="3">
    <source>
        <dbReference type="SAM" id="MobiDB-lite"/>
    </source>
</evidence>
<evidence type="ECO:0000256" key="1">
    <source>
        <dbReference type="ARBA" id="ARBA00007920"/>
    </source>
</evidence>
<dbReference type="InterPro" id="IPR036770">
    <property type="entry name" value="Ankyrin_rpt-contain_sf"/>
</dbReference>
<dbReference type="EMBL" id="JAUTDP010000003">
    <property type="protein sequence ID" value="KAK3400440.1"/>
    <property type="molecule type" value="Genomic_DNA"/>
</dbReference>
<dbReference type="Gene3D" id="1.25.40.20">
    <property type="entry name" value="Ankyrin repeat-containing domain"/>
    <property type="match status" value="2"/>
</dbReference>
<dbReference type="InterPro" id="IPR007751">
    <property type="entry name" value="DUF676_lipase-like"/>
</dbReference>
<feature type="region of interest" description="Disordered" evidence="3">
    <location>
        <begin position="313"/>
        <end position="350"/>
    </location>
</feature>
<dbReference type="SUPFAM" id="SSF53474">
    <property type="entry name" value="alpha/beta-Hydrolases"/>
    <property type="match status" value="1"/>
</dbReference>
<feature type="compositionally biased region" description="Basic and acidic residues" evidence="3">
    <location>
        <begin position="336"/>
        <end position="350"/>
    </location>
</feature>
<gene>
    <name evidence="6" type="ORF">B0T20DRAFT_467310</name>
</gene>
<dbReference type="InterPro" id="IPR027417">
    <property type="entry name" value="P-loop_NTPase"/>
</dbReference>
<evidence type="ECO:0000313" key="6">
    <source>
        <dbReference type="EMBL" id="KAK3400440.1"/>
    </source>
</evidence>
<keyword evidence="2" id="KW-0677">Repeat</keyword>
<evidence type="ECO:0000259" key="5">
    <source>
        <dbReference type="Pfam" id="PF24883"/>
    </source>
</evidence>
<accession>A0AAE0PJ27</accession>
<proteinExistence type="inferred from homology"/>
<feature type="domain" description="Nephrocystin 3-like N-terminal" evidence="5">
    <location>
        <begin position="389"/>
        <end position="563"/>
    </location>
</feature>
<dbReference type="InterPro" id="IPR056884">
    <property type="entry name" value="NPHP3-like_N"/>
</dbReference>
<evidence type="ECO:0000259" key="4">
    <source>
        <dbReference type="Pfam" id="PF05057"/>
    </source>
</evidence>
<dbReference type="Gene3D" id="3.40.50.1820">
    <property type="entry name" value="alpha/beta hydrolase"/>
    <property type="match status" value="1"/>
</dbReference>
<feature type="compositionally biased region" description="Polar residues" evidence="3">
    <location>
        <begin position="240"/>
        <end position="250"/>
    </location>
</feature>
<dbReference type="Gene3D" id="3.40.50.300">
    <property type="entry name" value="P-loop containing nucleotide triphosphate hydrolases"/>
    <property type="match status" value="1"/>
</dbReference>
<evidence type="ECO:0008006" key="8">
    <source>
        <dbReference type="Google" id="ProtNLM"/>
    </source>
</evidence>
<dbReference type="SUPFAM" id="SSF48403">
    <property type="entry name" value="Ankyrin repeat"/>
    <property type="match status" value="1"/>
</dbReference>
<dbReference type="InterPro" id="IPR029058">
    <property type="entry name" value="AB_hydrolase_fold"/>
</dbReference>
<comment type="caution">
    <text evidence="6">The sequence shown here is derived from an EMBL/GenBank/DDBJ whole genome shotgun (WGS) entry which is preliminary data.</text>
</comment>
<feature type="domain" description="DUF676" evidence="4">
    <location>
        <begin position="23"/>
        <end position="169"/>
    </location>
</feature>
<keyword evidence="7" id="KW-1185">Reference proteome</keyword>
<comment type="similarity">
    <text evidence="1">Belongs to the putative lipase ROG1 family.</text>
</comment>
<evidence type="ECO:0000313" key="7">
    <source>
        <dbReference type="Proteomes" id="UP001281003"/>
    </source>
</evidence>
<dbReference type="Proteomes" id="UP001281003">
    <property type="component" value="Unassembled WGS sequence"/>
</dbReference>
<dbReference type="PANTHER" id="PTHR10039">
    <property type="entry name" value="AMELOGENIN"/>
    <property type="match status" value="1"/>
</dbReference>
<reference evidence="6" key="2">
    <citation type="submission" date="2023-07" db="EMBL/GenBank/DDBJ databases">
        <authorList>
            <consortium name="Lawrence Berkeley National Laboratory"/>
            <person name="Haridas S."/>
            <person name="Hensen N."/>
            <person name="Bonometti L."/>
            <person name="Westerberg I."/>
            <person name="Brannstrom I.O."/>
            <person name="Guillou S."/>
            <person name="Cros-Aarteil S."/>
            <person name="Calhoun S."/>
            <person name="Kuo A."/>
            <person name="Mondo S."/>
            <person name="Pangilinan J."/>
            <person name="Riley R."/>
            <person name="LaButti K."/>
            <person name="Andreopoulos B."/>
            <person name="Lipzen A."/>
            <person name="Chen C."/>
            <person name="Yanf M."/>
            <person name="Daum C."/>
            <person name="Ng V."/>
            <person name="Clum A."/>
            <person name="Steindorff A."/>
            <person name="Ohm R."/>
            <person name="Martin F."/>
            <person name="Silar P."/>
            <person name="Natvig D."/>
            <person name="Lalanne C."/>
            <person name="Gautier V."/>
            <person name="Ament-velasquez S.L."/>
            <person name="Kruys A."/>
            <person name="Hutchinson M.I."/>
            <person name="Powell A.J."/>
            <person name="Barry K."/>
            <person name="Miller A.N."/>
            <person name="Grigoriev I.V."/>
            <person name="Debuchy R."/>
            <person name="Gladieux P."/>
            <person name="Thoren M.H."/>
            <person name="Johannesson H."/>
        </authorList>
    </citation>
    <scope>NUCLEOTIDE SEQUENCE</scope>
    <source>
        <strain evidence="6">FGSC 1904</strain>
    </source>
</reference>
<dbReference type="SUPFAM" id="SSF52540">
    <property type="entry name" value="P-loop containing nucleoside triphosphate hydrolases"/>
    <property type="match status" value="1"/>
</dbReference>
<evidence type="ECO:0000256" key="2">
    <source>
        <dbReference type="ARBA" id="ARBA00022737"/>
    </source>
</evidence>
<organism evidence="6 7">
    <name type="scientific">Sordaria brevicollis</name>
    <dbReference type="NCBI Taxonomy" id="83679"/>
    <lineage>
        <taxon>Eukaryota</taxon>
        <taxon>Fungi</taxon>
        <taxon>Dikarya</taxon>
        <taxon>Ascomycota</taxon>
        <taxon>Pezizomycotina</taxon>
        <taxon>Sordariomycetes</taxon>
        <taxon>Sordariomycetidae</taxon>
        <taxon>Sordariales</taxon>
        <taxon>Sordariaceae</taxon>
        <taxon>Sordaria</taxon>
    </lineage>
</organism>
<protein>
    <recommendedName>
        <fullName evidence="8">DUF676 domain-containing protein</fullName>
    </recommendedName>
</protein>
<dbReference type="Pfam" id="PF05057">
    <property type="entry name" value="DUF676"/>
    <property type="match status" value="1"/>
</dbReference>
<name>A0AAE0PJ27_SORBR</name>
<dbReference type="PANTHER" id="PTHR10039:SF5">
    <property type="entry name" value="NACHT DOMAIN-CONTAINING PROTEIN"/>
    <property type="match status" value="1"/>
</dbReference>
<dbReference type="Pfam" id="PF24883">
    <property type="entry name" value="NPHP3_N"/>
    <property type="match status" value="1"/>
</dbReference>
<feature type="region of interest" description="Disordered" evidence="3">
    <location>
        <begin position="237"/>
        <end position="263"/>
    </location>
</feature>
<sequence>MVSDRGITILYEPPPPQVAEVDIIFVHGFTGHPKATWTLAAEKVKKHRPDVKHDVYWPKDELPKAIPTARILTFGYDANIRHKLQGQISKNSLQDHARELLANLRDNRGSEEARTRPLVFVSHSLGGLVVREALTVVHHRQEIWARSGRYEELAKSTIAILFFGTPHRGADPRNAAHRLLTFTARKVGFKDPALIVDALLPRLDDYRRHVSLADFQTLISANQWTVCSFQEEYGIGSLGGKQQTRSSSGRETSHPDSCTAEWDGTTRYEESAGLPMTEIQGQLQSSAACASNVRQDPYSSPALGLLISSSPQCQRSDITDQRTGCLRVATSPPGQRPDDSKMDTRPEGAPKIDMETKKKMADILRFPELGARMLGITNEIRLQPGHMQTRQWFLTTPKYTRWKEGKRGTCDSGFLWIKGKPGTGKSTLMRYLYSIHSRQVRSTVIGFFFNARGAELEKSTLGCYRTLLFLLLDGREDLWEAMDHIGKAGCSYIVGNGWNIGVLTETFQNAVELAAKQQPVECWIDALDECRDAEVQQMVFFLESVDRYMLSKGLPFKVCFASRHYPSIIQPNHIELVLEAEPMHNDDISRFIAARLKMEDSPQESEIQTKVLEKSSGIFLWVALVVPILNREYAKGRIAALRKRLEAIPPDLNTLFYSILTRDQEDIEELVQCLQWIHCATRPLYPLEVHAAIQFSVSSNSNRHSSEIYPHLLSCATSSDNEMSTRELQYYVNSVSKGLAEVTTSSTVQFIHESVGDFLRGSSDKSDPSARMEGFRFDNMGEIHESLKQVCLDYILAVYSEIFSDDYSKDLGLSADQRSVIKDSKYPFLHYAVINVLHHSEQAYCRGIPQSAFLHDFPVREWARLYNGMGDVVKATEIRRYGWVKFVEFETPPSILYLLAQFNAHNLLRDHPDIHQQFKVRCGGLGYPWMAAVRYGNIESLQHLVNAAETSPSSHLTPQKVNSFPEGMYHIIASAWEVDRWSEFSKTDHGLAACLAAFGHGPLLETFLLQVGSRHCRCQASLQSDKTLSYPCPTMVQSIVNHRHQGGENTIFWARTAEALEVLLTYGADPNIADDWNQTAAYRAVCADEEETDMEQLKAICSVQDLKVKLKFPSSRCSIEPTMENGGRIQDASGVLDPPLAPRFDINVRLGPRHETVLINLISDGETDCATDFVRVRHLLDSFPDVDIHIRDDFGRFALLYTVYRHEVNIDTFKLLLDRYTDSDLRHLNTPDKDGRTIVSHAAKAVREDDFEGRFNYLEALFERFPGIALDTPDNKGWTPLRWAVDFDERCLADMWMNEDSPWDNYDSILLLLKSNKVNPFHGLEGGTSAFTEMKRAFTIVKSDVQGRLDEGYEVDWTPFEFDTMIFFRQMIRVGRDKEIMAQFQLSDEEMSRIQKEVAEAQKMVEDVNVMIANFVETEDESNEED</sequence>
<reference evidence="6" key="1">
    <citation type="journal article" date="2023" name="Mol. Phylogenet. Evol.">
        <title>Genome-scale phylogeny and comparative genomics of the fungal order Sordariales.</title>
        <authorList>
            <person name="Hensen N."/>
            <person name="Bonometti L."/>
            <person name="Westerberg I."/>
            <person name="Brannstrom I.O."/>
            <person name="Guillou S."/>
            <person name="Cros-Aarteil S."/>
            <person name="Calhoun S."/>
            <person name="Haridas S."/>
            <person name="Kuo A."/>
            <person name="Mondo S."/>
            <person name="Pangilinan J."/>
            <person name="Riley R."/>
            <person name="LaButti K."/>
            <person name="Andreopoulos B."/>
            <person name="Lipzen A."/>
            <person name="Chen C."/>
            <person name="Yan M."/>
            <person name="Daum C."/>
            <person name="Ng V."/>
            <person name="Clum A."/>
            <person name="Steindorff A."/>
            <person name="Ohm R.A."/>
            <person name="Martin F."/>
            <person name="Silar P."/>
            <person name="Natvig D.O."/>
            <person name="Lalanne C."/>
            <person name="Gautier V."/>
            <person name="Ament-Velasquez S.L."/>
            <person name="Kruys A."/>
            <person name="Hutchinson M.I."/>
            <person name="Powell A.J."/>
            <person name="Barry K."/>
            <person name="Miller A.N."/>
            <person name="Grigoriev I.V."/>
            <person name="Debuchy R."/>
            <person name="Gladieux P."/>
            <person name="Hiltunen Thoren M."/>
            <person name="Johannesson H."/>
        </authorList>
    </citation>
    <scope>NUCLEOTIDE SEQUENCE</scope>
    <source>
        <strain evidence="6">FGSC 1904</strain>
    </source>
</reference>